<keyword evidence="3" id="KW-1185">Reference proteome</keyword>
<reference evidence="2 3" key="1">
    <citation type="journal article" date="2018" name="Front. Plant Sci.">
        <title>Red Clover (Trifolium pratense) and Zigzag Clover (T. medium) - A Picture of Genomic Similarities and Differences.</title>
        <authorList>
            <person name="Dluhosova J."/>
            <person name="Istvanek J."/>
            <person name="Nedelnik J."/>
            <person name="Repkova J."/>
        </authorList>
    </citation>
    <scope>NUCLEOTIDE SEQUENCE [LARGE SCALE GENOMIC DNA]</scope>
    <source>
        <strain evidence="3">cv. 10/8</strain>
        <tissue evidence="2">Leaf</tissue>
    </source>
</reference>
<dbReference type="InterPro" id="IPR005162">
    <property type="entry name" value="Retrotrans_gag_dom"/>
</dbReference>
<organism evidence="2 3">
    <name type="scientific">Trifolium medium</name>
    <dbReference type="NCBI Taxonomy" id="97028"/>
    <lineage>
        <taxon>Eukaryota</taxon>
        <taxon>Viridiplantae</taxon>
        <taxon>Streptophyta</taxon>
        <taxon>Embryophyta</taxon>
        <taxon>Tracheophyta</taxon>
        <taxon>Spermatophyta</taxon>
        <taxon>Magnoliopsida</taxon>
        <taxon>eudicotyledons</taxon>
        <taxon>Gunneridae</taxon>
        <taxon>Pentapetalae</taxon>
        <taxon>rosids</taxon>
        <taxon>fabids</taxon>
        <taxon>Fabales</taxon>
        <taxon>Fabaceae</taxon>
        <taxon>Papilionoideae</taxon>
        <taxon>50 kb inversion clade</taxon>
        <taxon>NPAAA clade</taxon>
        <taxon>Hologalegina</taxon>
        <taxon>IRL clade</taxon>
        <taxon>Trifolieae</taxon>
        <taxon>Trifolium</taxon>
    </lineage>
</organism>
<comment type="caution">
    <text evidence="2">The sequence shown here is derived from an EMBL/GenBank/DDBJ whole genome shotgun (WGS) entry which is preliminary data.</text>
</comment>
<protein>
    <recommendedName>
        <fullName evidence="1">Retrotransposon gag domain-containing protein</fullName>
    </recommendedName>
</protein>
<sequence>MSVSEYNARFTQLSRHAPYTITEEMRIKKFVRGLREYLFRSVVGSNCSTFAEVLSLALQIEQRQKEKG</sequence>
<dbReference type="EMBL" id="LXQA010418129">
    <property type="protein sequence ID" value="MCI50544.1"/>
    <property type="molecule type" value="Genomic_DNA"/>
</dbReference>
<evidence type="ECO:0000313" key="3">
    <source>
        <dbReference type="Proteomes" id="UP000265520"/>
    </source>
</evidence>
<dbReference type="AlphaFoldDB" id="A0A392SQQ2"/>
<feature type="domain" description="Retrotransposon gag" evidence="1">
    <location>
        <begin position="1"/>
        <end position="36"/>
    </location>
</feature>
<dbReference type="Pfam" id="PF03732">
    <property type="entry name" value="Retrotrans_gag"/>
    <property type="match status" value="1"/>
</dbReference>
<name>A0A392SQQ2_9FABA</name>
<feature type="non-terminal residue" evidence="2">
    <location>
        <position position="68"/>
    </location>
</feature>
<evidence type="ECO:0000259" key="1">
    <source>
        <dbReference type="Pfam" id="PF03732"/>
    </source>
</evidence>
<accession>A0A392SQQ2</accession>
<dbReference type="Proteomes" id="UP000265520">
    <property type="component" value="Unassembled WGS sequence"/>
</dbReference>
<evidence type="ECO:0000313" key="2">
    <source>
        <dbReference type="EMBL" id="MCI50544.1"/>
    </source>
</evidence>
<proteinExistence type="predicted"/>